<dbReference type="OrthoDB" id="6415790at2759"/>
<sequence length="377" mass="41755">MKYTLEDVFSLFTPLTEIPPEIQTIKNNFPLRIFSDVSSGLAISDVNSLNFSEFIKVPNPRQNRGAQPRAKQYTPKFVIDNQQRPVTHQHQVPEEPIQWDKPDPDDKFDDLLCPDFRAGNGKDMLGDSFRHTTASDAVLDVMELISAPDGKKDAPSKYQTSLVGDLQAGTADKPSNAKKEPPAAYASDDIEDVLQKLEQDPAIGPAMNLLPDNQSIPEHSIPNFPIPPANDTAIFGLPALPYTQMIPGVQPAPNQFVFSMYPPQQQVVGFAGPMGAAPAIQMPAMQAIPAMYTVPMQQPPPTYEVNWEYLDLNNMMRGPFSSMQMWNWYKQGSLPSTLRIRVAGDSGPFLPLISRWAKSLARGVDPFSTPPSELSYQ</sequence>
<feature type="region of interest" description="Disordered" evidence="1">
    <location>
        <begin position="165"/>
        <end position="185"/>
    </location>
</feature>
<reference evidence="3 4" key="1">
    <citation type="journal article" date="2015" name="Mol. Biochem. Parasitol.">
        <title>Identification of polymorphic genes for use in assemblage B genotyping assays through comparative genomics of multiple assemblage B Giardia duodenalis isolates.</title>
        <authorList>
            <person name="Wielinga C."/>
            <person name="Thompson R.C."/>
            <person name="Monis P."/>
            <person name="Ryan U."/>
        </authorList>
    </citation>
    <scope>NUCLEOTIDE SEQUENCE [LARGE SCALE GENOMIC DNA]</scope>
    <source>
        <strain evidence="3 4">BAH15c1</strain>
    </source>
</reference>
<protein>
    <recommendedName>
        <fullName evidence="2">GYF domain-containing protein</fullName>
    </recommendedName>
</protein>
<evidence type="ECO:0000313" key="3">
    <source>
        <dbReference type="EMBL" id="KWX13646.1"/>
    </source>
</evidence>
<evidence type="ECO:0000259" key="2">
    <source>
        <dbReference type="PROSITE" id="PS50829"/>
    </source>
</evidence>
<dbReference type="EMBL" id="JXTI01000061">
    <property type="protein sequence ID" value="KWX13646.1"/>
    <property type="molecule type" value="Genomic_DNA"/>
</dbReference>
<feature type="region of interest" description="Disordered" evidence="1">
    <location>
        <begin position="85"/>
        <end position="104"/>
    </location>
</feature>
<dbReference type="Proteomes" id="UP000070089">
    <property type="component" value="Unassembled WGS sequence"/>
</dbReference>
<comment type="caution">
    <text evidence="3">The sequence shown here is derived from an EMBL/GenBank/DDBJ whole genome shotgun (WGS) entry which is preliminary data.</text>
</comment>
<feature type="domain" description="GYF" evidence="2">
    <location>
        <begin position="304"/>
        <end position="353"/>
    </location>
</feature>
<dbReference type="SMART" id="SM00444">
    <property type="entry name" value="GYF"/>
    <property type="match status" value="1"/>
</dbReference>
<evidence type="ECO:0000256" key="1">
    <source>
        <dbReference type="SAM" id="MobiDB-lite"/>
    </source>
</evidence>
<dbReference type="AlphaFoldDB" id="A0A132NUA4"/>
<dbReference type="SUPFAM" id="SSF55277">
    <property type="entry name" value="GYF domain"/>
    <property type="match status" value="1"/>
</dbReference>
<proteinExistence type="predicted"/>
<accession>A0A132NUA4</accession>
<dbReference type="InterPro" id="IPR003169">
    <property type="entry name" value="GYF"/>
</dbReference>
<dbReference type="PROSITE" id="PS50829">
    <property type="entry name" value="GYF"/>
    <property type="match status" value="1"/>
</dbReference>
<dbReference type="VEuPathDB" id="GiardiaDB:QR46_2344"/>
<evidence type="ECO:0000313" key="4">
    <source>
        <dbReference type="Proteomes" id="UP000070089"/>
    </source>
</evidence>
<name>A0A132NUA4_GIAIN</name>
<dbReference type="Pfam" id="PF02213">
    <property type="entry name" value="GYF"/>
    <property type="match status" value="1"/>
</dbReference>
<dbReference type="Gene3D" id="3.30.1490.40">
    <property type="match status" value="1"/>
</dbReference>
<gene>
    <name evidence="3" type="ORF">QR46_2344</name>
</gene>
<organism evidence="3 4">
    <name type="scientific">Giardia duodenalis assemblage B</name>
    <dbReference type="NCBI Taxonomy" id="1394984"/>
    <lineage>
        <taxon>Eukaryota</taxon>
        <taxon>Metamonada</taxon>
        <taxon>Diplomonadida</taxon>
        <taxon>Hexamitidae</taxon>
        <taxon>Giardiinae</taxon>
        <taxon>Giardia</taxon>
    </lineage>
</organism>
<dbReference type="InterPro" id="IPR035445">
    <property type="entry name" value="GYF-like_dom_sf"/>
</dbReference>